<proteinExistence type="predicted"/>
<organism evidence="1 2">
    <name type="scientific">Microbacterium helvum</name>
    <dbReference type="NCBI Taxonomy" id="2773713"/>
    <lineage>
        <taxon>Bacteria</taxon>
        <taxon>Bacillati</taxon>
        <taxon>Actinomycetota</taxon>
        <taxon>Actinomycetes</taxon>
        <taxon>Micrococcales</taxon>
        <taxon>Microbacteriaceae</taxon>
        <taxon>Microbacterium</taxon>
    </lineage>
</organism>
<dbReference type="EMBL" id="JACXZS010000003">
    <property type="protein sequence ID" value="MBD3941417.1"/>
    <property type="molecule type" value="Genomic_DNA"/>
</dbReference>
<name>A0ABR8NLU1_9MICO</name>
<keyword evidence="2" id="KW-1185">Reference proteome</keyword>
<accession>A0ABR8NLU1</accession>
<reference evidence="1 2" key="1">
    <citation type="submission" date="2020-09" db="EMBL/GenBank/DDBJ databases">
        <title>Isolation and identification of active actinomycetes.</title>
        <authorList>
            <person name="Li X."/>
        </authorList>
    </citation>
    <scope>NUCLEOTIDE SEQUENCE [LARGE SCALE GENOMIC DNA]</scope>
    <source>
        <strain evidence="1 2">NEAU-LLC</strain>
    </source>
</reference>
<gene>
    <name evidence="1" type="ORF">IF188_06865</name>
</gene>
<dbReference type="Proteomes" id="UP000598426">
    <property type="component" value="Unassembled WGS sequence"/>
</dbReference>
<evidence type="ECO:0000313" key="1">
    <source>
        <dbReference type="EMBL" id="MBD3941417.1"/>
    </source>
</evidence>
<evidence type="ECO:0000313" key="2">
    <source>
        <dbReference type="Proteomes" id="UP000598426"/>
    </source>
</evidence>
<sequence length="277" mass="30595">MKTALQSRARMRSAALIEPYTRSLRHVRSLVPGTAVVSSPSAQQERLEGLVLGRLGYLYDPQRGASRQAEFVPDGIVTDAGHFSMRVRGTDVAPKLHGLLPRWARGGDAVENGIPGLRYRDFRRGRGVSFFLLGQDGLVTFEGISMEGFESYRREVLQEVGEESVDAGDWLAPQESSGPRRSVDATRAASVIARRLGLLLHRDVAAIDSWWNIPERFAVELIVPVAAPDPMPAILKQIQSPYLAPRLRLERWGGGHHYLSVEGCAAEIDLRILRIPG</sequence>
<protein>
    <submittedName>
        <fullName evidence="1">Uncharacterized protein</fullName>
    </submittedName>
</protein>
<comment type="caution">
    <text evidence="1">The sequence shown here is derived from an EMBL/GenBank/DDBJ whole genome shotgun (WGS) entry which is preliminary data.</text>
</comment>
<dbReference type="RefSeq" id="WP_191171034.1">
    <property type="nucleotide sequence ID" value="NZ_JACXZS010000003.1"/>
</dbReference>